<reference evidence="1 2" key="1">
    <citation type="submission" date="2019-05" db="EMBL/GenBank/DDBJ databases">
        <authorList>
            <consortium name="Science for Life Laboratories"/>
        </authorList>
    </citation>
    <scope>NUCLEOTIDE SEQUENCE [LARGE SCALE GENOMIC DNA]</scope>
    <source>
        <strain evidence="1">Soil9</strain>
    </source>
</reference>
<proteinExistence type="predicted"/>
<dbReference type="KEGG" id="gms:SOIL9_60140"/>
<accession>A0A6P2CX08</accession>
<sequence>MLGSEHLLRLWQAGRREGPAPVAAYDRAPHENIGPTEDEKAEAVWDRLLARLSECESATREAGKTPDSYYELCRKHRALFLAWFHMLTLYPGWWSVDLQNDTTAALARAALVMPAGPLQSAAERRVELSRAHFPVLPSSKDPVQYLRLAADPEQSSGRSAD</sequence>
<evidence type="ECO:0000313" key="2">
    <source>
        <dbReference type="Proteomes" id="UP000464178"/>
    </source>
</evidence>
<evidence type="ECO:0000313" key="1">
    <source>
        <dbReference type="EMBL" id="VTR91700.1"/>
    </source>
</evidence>
<dbReference type="EMBL" id="LR593886">
    <property type="protein sequence ID" value="VTR91700.1"/>
    <property type="molecule type" value="Genomic_DNA"/>
</dbReference>
<protein>
    <submittedName>
        <fullName evidence="1">Uncharacterized protein</fullName>
    </submittedName>
</protein>
<gene>
    <name evidence="1" type="ORF">SOIL9_60140</name>
</gene>
<organism evidence="1 2">
    <name type="scientific">Gemmata massiliana</name>
    <dbReference type="NCBI Taxonomy" id="1210884"/>
    <lineage>
        <taxon>Bacteria</taxon>
        <taxon>Pseudomonadati</taxon>
        <taxon>Planctomycetota</taxon>
        <taxon>Planctomycetia</taxon>
        <taxon>Gemmatales</taxon>
        <taxon>Gemmataceae</taxon>
        <taxon>Gemmata</taxon>
    </lineage>
</organism>
<dbReference type="Proteomes" id="UP000464178">
    <property type="component" value="Chromosome"/>
</dbReference>
<dbReference type="AlphaFoldDB" id="A0A6P2CX08"/>
<keyword evidence="2" id="KW-1185">Reference proteome</keyword>
<dbReference type="RefSeq" id="WP_162666659.1">
    <property type="nucleotide sequence ID" value="NZ_LR593886.1"/>
</dbReference>
<name>A0A6P2CX08_9BACT</name>